<gene>
    <name evidence="1" type="ORF">EURHEDRAFT_402347</name>
</gene>
<name>A0A017SF69_ASPRC</name>
<organism evidence="1 2">
    <name type="scientific">Aspergillus ruber (strain CBS 135680)</name>
    <dbReference type="NCBI Taxonomy" id="1388766"/>
    <lineage>
        <taxon>Eukaryota</taxon>
        <taxon>Fungi</taxon>
        <taxon>Dikarya</taxon>
        <taxon>Ascomycota</taxon>
        <taxon>Pezizomycotina</taxon>
        <taxon>Eurotiomycetes</taxon>
        <taxon>Eurotiomycetidae</taxon>
        <taxon>Eurotiales</taxon>
        <taxon>Aspergillaceae</taxon>
        <taxon>Aspergillus</taxon>
        <taxon>Aspergillus subgen. Aspergillus</taxon>
    </lineage>
</organism>
<dbReference type="AlphaFoldDB" id="A0A017SF69"/>
<evidence type="ECO:0000313" key="2">
    <source>
        <dbReference type="Proteomes" id="UP000019804"/>
    </source>
</evidence>
<keyword evidence="2" id="KW-1185">Reference proteome</keyword>
<dbReference type="Proteomes" id="UP000019804">
    <property type="component" value="Unassembled WGS sequence"/>
</dbReference>
<evidence type="ECO:0000313" key="1">
    <source>
        <dbReference type="EMBL" id="EYE95653.1"/>
    </source>
</evidence>
<sequence length="174" mass="19896">MDPTQTGSRAPSLPLWKQSASSYRTRQPVEYSKLGVLLAMYFRSSNRYSEGLGCDWGFCYSSGTDYELFKTILFDKPLQSRNLHRRSQIPVSTTFLSLDHPSHPRTSIVSRTLSISSFSNQLNNQQSSELLKIEWLKWIQGEKFARGYMPQANVPSSWLRNVCLFQATMASIVK</sequence>
<proteinExistence type="predicted"/>
<reference evidence="2" key="1">
    <citation type="journal article" date="2014" name="Nat. Commun.">
        <title>Genomic adaptations of the halophilic Dead Sea filamentous fungus Eurotium rubrum.</title>
        <authorList>
            <person name="Kis-Papo T."/>
            <person name="Weig A.R."/>
            <person name="Riley R."/>
            <person name="Persoh D."/>
            <person name="Salamov A."/>
            <person name="Sun H."/>
            <person name="Lipzen A."/>
            <person name="Wasser S.P."/>
            <person name="Rambold G."/>
            <person name="Grigoriev I.V."/>
            <person name="Nevo E."/>
        </authorList>
    </citation>
    <scope>NUCLEOTIDE SEQUENCE [LARGE SCALE GENOMIC DNA]</scope>
    <source>
        <strain evidence="2">CBS 135680</strain>
    </source>
</reference>
<protein>
    <submittedName>
        <fullName evidence="1">Uncharacterized protein</fullName>
    </submittedName>
</protein>
<accession>A0A017SF69</accession>
<dbReference type="RefSeq" id="XP_040639341.1">
    <property type="nucleotide sequence ID" value="XM_040780134.1"/>
</dbReference>
<dbReference type="GeneID" id="63695258"/>
<dbReference type="EMBL" id="KK088421">
    <property type="protein sequence ID" value="EYE95653.1"/>
    <property type="molecule type" value="Genomic_DNA"/>
</dbReference>
<dbReference type="HOGENOM" id="CLU_1539698_0_0_1"/>